<dbReference type="GO" id="GO:0005829">
    <property type="term" value="C:cytosol"/>
    <property type="evidence" value="ECO:0007669"/>
    <property type="project" value="TreeGrafter"/>
</dbReference>
<feature type="active site" description="Proton acceptor" evidence="8">
    <location>
        <position position="107"/>
    </location>
</feature>
<evidence type="ECO:0000256" key="9">
    <source>
        <dbReference type="RuleBase" id="RU003451"/>
    </source>
</evidence>
<dbReference type="RefSeq" id="WP_007322585.1">
    <property type="nucleotide sequence ID" value="NZ_BAEE01000057.1"/>
</dbReference>
<dbReference type="Gene3D" id="1.10.520.10">
    <property type="match status" value="2"/>
</dbReference>
<dbReference type="PROSITE" id="PS00436">
    <property type="entry name" value="PEROXIDASE_2"/>
    <property type="match status" value="1"/>
</dbReference>
<dbReference type="PROSITE" id="PS00435">
    <property type="entry name" value="PEROXIDASE_1"/>
    <property type="match status" value="1"/>
</dbReference>
<dbReference type="InterPro" id="IPR000763">
    <property type="entry name" value="Catalase_peroxidase"/>
</dbReference>
<comment type="subunit">
    <text evidence="8">Homodimer or homotetramer.</text>
</comment>
<keyword evidence="1 8" id="KW-0575">Peroxidase</keyword>
<dbReference type="PANTHER" id="PTHR30555:SF0">
    <property type="entry name" value="CATALASE-PEROXIDASE"/>
    <property type="match status" value="1"/>
</dbReference>
<dbReference type="PROSITE" id="PS50873">
    <property type="entry name" value="PEROXIDASE_4"/>
    <property type="match status" value="1"/>
</dbReference>
<dbReference type="NCBIfam" id="TIGR00198">
    <property type="entry name" value="cat_per_HPI"/>
    <property type="match status" value="1"/>
</dbReference>
<comment type="similarity">
    <text evidence="8 9">Belongs to the peroxidase family. Peroxidase/catalase subfamily.</text>
</comment>
<dbReference type="FunFam" id="1.10.520.10:FF:000002">
    <property type="entry name" value="Catalase-peroxidase"/>
    <property type="match status" value="1"/>
</dbReference>
<sequence length="744" mass="82050">MTDAAELDDVNASDAGCPVMHHLSRPTEGSATQEWWPKRLNLRILASHTSVSNPMSTDEDFDYAKEFESLDLDEVKADLRKVMTDSKDWWPADYGNYVGNMVRMTWHAAGTYRVADGRGGAGNGQQRFAPLNSWPDNVGLDKPRRVLWPVKKKYGRKLSWADLIVLAGNVAMENCGFETLGFAGGRPDQYEGDDETYWGPETTWLADERYTGDRKLDNPLAAVQMGLIYVNPEGPNGNPDPLAAAQDIRETFKRMAMNDVETVALIAGGHTFGKAHGAGDADKHVGPEPEAAPIEQMGLGWKNSLGTGKGDDTIQSGLEGAWNSTPTTWDNNFFWTLFGYEWELGKSPAGAQQWHPKDGAAANTVPDAEYPDDAEKRHAPMMLTTDLALRMDPEYEKISRHFLNNPQDFAKEYAKAWFKLTHRDMGPLSRYKGTHVPDEVFIWQDPIPEIDYELVGPKDIADLRQRIAKSGLTVGELVSTAWASASTYRNSDKRGGANGARIRLEPQRDWEVNEPEKLAKVLGELEKIQSEFNDAQTGKVRISLADLIVLAGGVGVEQAANAAGHPISVPFHPGRNDATQEDTDVESFEYLEPKADGFRNYLGKGNEQPGEYLLVDKANLLGLSAPQMAVLIGGLRVLDANHGGSTKGVFTEQPGVLSNDFFTTITDMDVSWAPKADEEETYVGTVGGKPKWTGSRVDLAFGSNAELRALSEVYGADDAEEKFVKDFVDAWVKVMDNDRFDLHS</sequence>
<dbReference type="EMBL" id="BAEE01000057">
    <property type="protein sequence ID" value="GAB10510.1"/>
    <property type="molecule type" value="Genomic_DNA"/>
</dbReference>
<feature type="site" description="Transition state stabilizer" evidence="8">
    <location>
        <position position="103"/>
    </location>
</feature>
<comment type="caution">
    <text evidence="8">Lacks conserved residue(s) required for the propagation of feature annotation.</text>
</comment>
<dbReference type="SUPFAM" id="SSF48113">
    <property type="entry name" value="Heme-dependent peroxidases"/>
    <property type="match status" value="2"/>
</dbReference>
<comment type="catalytic activity">
    <reaction evidence="7 8 9">
        <text>2 H2O2 = O2 + 2 H2O</text>
        <dbReference type="Rhea" id="RHEA:20309"/>
        <dbReference type="ChEBI" id="CHEBI:15377"/>
        <dbReference type="ChEBI" id="CHEBI:15379"/>
        <dbReference type="ChEBI" id="CHEBI:16240"/>
        <dbReference type="EC" id="1.11.1.21"/>
    </reaction>
</comment>
<evidence type="ECO:0000256" key="5">
    <source>
        <dbReference type="ARBA" id="ARBA00023004"/>
    </source>
</evidence>
<comment type="function">
    <text evidence="8">Bifunctional enzyme with both catalase and broad-spectrum peroxidase activity.</text>
</comment>
<evidence type="ECO:0000256" key="7">
    <source>
        <dbReference type="ARBA" id="ARBA00049145"/>
    </source>
</evidence>
<dbReference type="Pfam" id="PF00141">
    <property type="entry name" value="peroxidase"/>
    <property type="match status" value="2"/>
</dbReference>
<dbReference type="GO" id="GO:0070301">
    <property type="term" value="P:cellular response to hydrogen peroxide"/>
    <property type="evidence" value="ECO:0007669"/>
    <property type="project" value="TreeGrafter"/>
</dbReference>
<dbReference type="InterPro" id="IPR019793">
    <property type="entry name" value="Peroxidases_heam-ligand_BS"/>
</dbReference>
<dbReference type="AlphaFoldDB" id="G7H3T5"/>
<proteinExistence type="inferred from homology"/>
<keyword evidence="2 8" id="KW-0349">Heme</keyword>
<evidence type="ECO:0000256" key="1">
    <source>
        <dbReference type="ARBA" id="ARBA00022559"/>
    </source>
</evidence>
<feature type="domain" description="Plant heme peroxidase family profile" evidence="10">
    <location>
        <begin position="126"/>
        <end position="440"/>
    </location>
</feature>
<evidence type="ECO:0000256" key="3">
    <source>
        <dbReference type="ARBA" id="ARBA00022723"/>
    </source>
</evidence>
<name>G7H3T5_9ACTN</name>
<evidence type="ECO:0000256" key="6">
    <source>
        <dbReference type="ARBA" id="ARBA00023324"/>
    </source>
</evidence>
<comment type="caution">
    <text evidence="11">The sequence shown here is derived from an EMBL/GenBank/DDBJ whole genome shotgun (WGS) entry which is preliminary data.</text>
</comment>
<protein>
    <recommendedName>
        <fullName evidence="8 9">Catalase-peroxidase</fullName>
        <shortName evidence="8">CP</shortName>
        <ecNumber evidence="8 9">1.11.1.21</ecNumber>
    </recommendedName>
    <alternativeName>
        <fullName evidence="8">Peroxidase/catalase</fullName>
    </alternativeName>
</protein>
<dbReference type="CDD" id="cd08200">
    <property type="entry name" value="catalase_peroxidase_2"/>
    <property type="match status" value="1"/>
</dbReference>
<evidence type="ECO:0000313" key="12">
    <source>
        <dbReference type="Proteomes" id="UP000035088"/>
    </source>
</evidence>
<dbReference type="STRING" id="1073574.GOARA_057_00340"/>
<dbReference type="OrthoDB" id="9759743at2"/>
<dbReference type="Proteomes" id="UP000035088">
    <property type="component" value="Unassembled WGS sequence"/>
</dbReference>
<dbReference type="FunFam" id="1.10.420.10:FF:000002">
    <property type="entry name" value="Catalase-peroxidase"/>
    <property type="match status" value="1"/>
</dbReference>
<evidence type="ECO:0000256" key="2">
    <source>
        <dbReference type="ARBA" id="ARBA00022617"/>
    </source>
</evidence>
<dbReference type="Gene3D" id="1.10.420.10">
    <property type="entry name" value="Peroxidase, domain 2"/>
    <property type="match status" value="2"/>
</dbReference>
<dbReference type="NCBIfam" id="NF011635">
    <property type="entry name" value="PRK15061.1"/>
    <property type="match status" value="1"/>
</dbReference>
<keyword evidence="5 8" id="KW-0408">Iron</keyword>
<organism evidence="11 12">
    <name type="scientific">Gordonia araii NBRC 100433</name>
    <dbReference type="NCBI Taxonomy" id="1073574"/>
    <lineage>
        <taxon>Bacteria</taxon>
        <taxon>Bacillati</taxon>
        <taxon>Actinomycetota</taxon>
        <taxon>Actinomycetes</taxon>
        <taxon>Mycobacteriales</taxon>
        <taxon>Gordoniaceae</taxon>
        <taxon>Gordonia</taxon>
    </lineage>
</organism>
<dbReference type="PANTHER" id="PTHR30555">
    <property type="entry name" value="HYDROPEROXIDASE I, BIFUNCTIONAL CATALASE-PEROXIDASE"/>
    <property type="match status" value="1"/>
</dbReference>
<comment type="catalytic activity">
    <reaction evidence="8 9">
        <text>H2O2 + AH2 = A + 2 H2O</text>
        <dbReference type="Rhea" id="RHEA:30275"/>
        <dbReference type="ChEBI" id="CHEBI:13193"/>
        <dbReference type="ChEBI" id="CHEBI:15377"/>
        <dbReference type="ChEBI" id="CHEBI:16240"/>
        <dbReference type="ChEBI" id="CHEBI:17499"/>
        <dbReference type="EC" id="1.11.1.21"/>
    </reaction>
</comment>
<dbReference type="PRINTS" id="PR00460">
    <property type="entry name" value="BPEROXIDASE"/>
</dbReference>
<accession>G7H3T5</accession>
<dbReference type="GO" id="GO:0004096">
    <property type="term" value="F:catalase activity"/>
    <property type="evidence" value="ECO:0007669"/>
    <property type="project" value="UniProtKB-UniRule"/>
</dbReference>
<keyword evidence="12" id="KW-1185">Reference proteome</keyword>
<feature type="cross-link" description="Tryptophyl-tyrosyl-methioninium (Tyr-Met) (with Trp-106)" evidence="8">
    <location>
        <begin position="229"/>
        <end position="255"/>
    </location>
</feature>
<dbReference type="CDD" id="cd00649">
    <property type="entry name" value="catalase_peroxidase_1"/>
    <property type="match status" value="1"/>
</dbReference>
<feature type="binding site" description="axial binding residue" evidence="8">
    <location>
        <position position="270"/>
    </location>
    <ligand>
        <name>heme b</name>
        <dbReference type="ChEBI" id="CHEBI:60344"/>
    </ligand>
    <ligandPart>
        <name>Fe</name>
        <dbReference type="ChEBI" id="CHEBI:18248"/>
    </ligandPart>
</feature>
<dbReference type="InterPro" id="IPR019794">
    <property type="entry name" value="Peroxidases_AS"/>
</dbReference>
<dbReference type="GO" id="GO:0042744">
    <property type="term" value="P:hydrogen peroxide catabolic process"/>
    <property type="evidence" value="ECO:0007669"/>
    <property type="project" value="UniProtKB-KW"/>
</dbReference>
<comment type="PTM">
    <text evidence="8">Formation of the three residue Trp-Tyr-Met cross-link is important for the catalase, but not the peroxidase activity of the enzyme.</text>
</comment>
<dbReference type="GO" id="GO:0046872">
    <property type="term" value="F:metal ion binding"/>
    <property type="evidence" value="ECO:0007669"/>
    <property type="project" value="UniProtKB-KW"/>
</dbReference>
<keyword evidence="4 8" id="KW-0560">Oxidoreductase</keyword>
<comment type="cofactor">
    <cofactor evidence="8">
        <name>heme b</name>
        <dbReference type="ChEBI" id="CHEBI:60344"/>
    </cofactor>
    <text evidence="8">Binds 1 heme b (iron(II)-protoporphyrin IX) group per dimer.</text>
</comment>
<dbReference type="InterPro" id="IPR010255">
    <property type="entry name" value="Haem_peroxidase_sf"/>
</dbReference>
<reference evidence="11 12" key="1">
    <citation type="submission" date="2011-11" db="EMBL/GenBank/DDBJ databases">
        <title>Whole genome shotgun sequence of Gordonia araii NBRC 100433.</title>
        <authorList>
            <person name="Yoshida Y."/>
            <person name="Hosoyama A."/>
            <person name="Tsuchikane K."/>
            <person name="Katsumata H."/>
            <person name="Yamazaki S."/>
            <person name="Fujita N."/>
        </authorList>
    </citation>
    <scope>NUCLEOTIDE SEQUENCE [LARGE SCALE GENOMIC DNA]</scope>
    <source>
        <strain evidence="11 12">NBRC 100433</strain>
    </source>
</reference>
<evidence type="ECO:0000256" key="4">
    <source>
        <dbReference type="ARBA" id="ARBA00023002"/>
    </source>
</evidence>
<dbReference type="InterPro" id="IPR002016">
    <property type="entry name" value="Haem_peroxidase"/>
</dbReference>
<keyword evidence="6 8" id="KW-0376">Hydrogen peroxide</keyword>
<evidence type="ECO:0000259" key="10">
    <source>
        <dbReference type="PROSITE" id="PS50873"/>
    </source>
</evidence>
<gene>
    <name evidence="8 11" type="primary">katG</name>
    <name evidence="11" type="ORF">GOARA_057_00340</name>
</gene>
<dbReference type="EC" id="1.11.1.21" evidence="8 9"/>
<dbReference type="GO" id="GO:0020037">
    <property type="term" value="F:heme binding"/>
    <property type="evidence" value="ECO:0007669"/>
    <property type="project" value="InterPro"/>
</dbReference>
<dbReference type="HAMAP" id="MF_01961">
    <property type="entry name" value="Catal_peroxid"/>
    <property type="match status" value="1"/>
</dbReference>
<dbReference type="PRINTS" id="PR00458">
    <property type="entry name" value="PEROXIDASE"/>
</dbReference>
<evidence type="ECO:0000313" key="11">
    <source>
        <dbReference type="EMBL" id="GAB10510.1"/>
    </source>
</evidence>
<evidence type="ECO:0000256" key="8">
    <source>
        <dbReference type="HAMAP-Rule" id="MF_01961"/>
    </source>
</evidence>
<keyword evidence="3 8" id="KW-0479">Metal-binding</keyword>